<keyword evidence="1" id="KW-0472">Membrane</keyword>
<feature type="transmembrane region" description="Helical" evidence="1">
    <location>
        <begin position="6"/>
        <end position="22"/>
    </location>
</feature>
<dbReference type="AlphaFoldDB" id="A0A3N1XCD0"/>
<dbReference type="RefSeq" id="WP_123610673.1">
    <property type="nucleotide sequence ID" value="NZ_RJVG01000013.1"/>
</dbReference>
<keyword evidence="1" id="KW-1133">Transmembrane helix</keyword>
<name>A0A3N1XCD0_9FIRM</name>
<dbReference type="OrthoDB" id="2066832at2"/>
<evidence type="ECO:0000313" key="2">
    <source>
        <dbReference type="EMBL" id="ROR23678.1"/>
    </source>
</evidence>
<comment type="caution">
    <text evidence="2">The sequence shown here is derived from an EMBL/GenBank/DDBJ whole genome shotgun (WGS) entry which is preliminary data.</text>
</comment>
<evidence type="ECO:0000313" key="3">
    <source>
        <dbReference type="Proteomes" id="UP000273083"/>
    </source>
</evidence>
<feature type="transmembrane region" description="Helical" evidence="1">
    <location>
        <begin position="66"/>
        <end position="87"/>
    </location>
</feature>
<protein>
    <submittedName>
        <fullName evidence="2">Inhibitor of the pro-sigma K processing machinery</fullName>
    </submittedName>
</protein>
<organism evidence="2 3">
    <name type="scientific">Mobilisporobacter senegalensis</name>
    <dbReference type="NCBI Taxonomy" id="1329262"/>
    <lineage>
        <taxon>Bacteria</taxon>
        <taxon>Bacillati</taxon>
        <taxon>Bacillota</taxon>
        <taxon>Clostridia</taxon>
        <taxon>Lachnospirales</taxon>
        <taxon>Lachnospiraceae</taxon>
        <taxon>Mobilisporobacter</taxon>
    </lineage>
</organism>
<evidence type="ECO:0000256" key="1">
    <source>
        <dbReference type="SAM" id="Phobius"/>
    </source>
</evidence>
<dbReference type="EMBL" id="RJVG01000013">
    <property type="protein sequence ID" value="ROR23678.1"/>
    <property type="molecule type" value="Genomic_DNA"/>
</dbReference>
<dbReference type="Pfam" id="PF07441">
    <property type="entry name" value="BofA"/>
    <property type="match status" value="1"/>
</dbReference>
<feature type="transmembrane region" description="Helical" evidence="1">
    <location>
        <begin position="29"/>
        <end position="46"/>
    </location>
</feature>
<keyword evidence="3" id="KW-1185">Reference proteome</keyword>
<proteinExistence type="predicted"/>
<sequence>MENKILIGIIVTCILLLVIGVLRHRLEVLVNVLLRMVMGILGIYLLNAFLTSQNILLNVGINETTILTVGLLGLPGFLLIYGIEFYFTWFK</sequence>
<gene>
    <name evidence="2" type="ORF">EDD66_11373</name>
</gene>
<accession>A0A3N1XCD0</accession>
<keyword evidence="1" id="KW-0812">Transmembrane</keyword>
<reference evidence="2 3" key="1">
    <citation type="submission" date="2018-11" db="EMBL/GenBank/DDBJ databases">
        <title>Genomic Encyclopedia of Type Strains, Phase IV (KMG-IV): sequencing the most valuable type-strain genomes for metagenomic binning, comparative biology and taxonomic classification.</title>
        <authorList>
            <person name="Goeker M."/>
        </authorList>
    </citation>
    <scope>NUCLEOTIDE SEQUENCE [LARGE SCALE GENOMIC DNA]</scope>
    <source>
        <strain evidence="2 3">DSM 26537</strain>
    </source>
</reference>
<dbReference type="InterPro" id="IPR010001">
    <property type="entry name" value="BofA"/>
</dbReference>
<dbReference type="Proteomes" id="UP000273083">
    <property type="component" value="Unassembled WGS sequence"/>
</dbReference>